<evidence type="ECO:0000256" key="4">
    <source>
        <dbReference type="ARBA" id="ARBA00022837"/>
    </source>
</evidence>
<dbReference type="InterPro" id="IPR002126">
    <property type="entry name" value="Cadherin-like_dom"/>
</dbReference>
<dbReference type="PRINTS" id="PR00205">
    <property type="entry name" value="CADHERIN"/>
</dbReference>
<evidence type="ECO:0000313" key="12">
    <source>
        <dbReference type="Ensembl" id="ENSAPLP00020007990.1"/>
    </source>
</evidence>
<keyword evidence="5" id="KW-0130">Cell adhesion</keyword>
<dbReference type="PANTHER" id="PTHR24028">
    <property type="entry name" value="CADHERIN-87A"/>
    <property type="match status" value="1"/>
</dbReference>
<evidence type="ECO:0000256" key="5">
    <source>
        <dbReference type="ARBA" id="ARBA00022889"/>
    </source>
</evidence>
<dbReference type="PROSITE" id="PS50268">
    <property type="entry name" value="CADHERIN_2"/>
    <property type="match status" value="2"/>
</dbReference>
<dbReference type="SUPFAM" id="SSF49313">
    <property type="entry name" value="Cadherin-like"/>
    <property type="match status" value="3"/>
</dbReference>
<dbReference type="GO" id="GO:0005509">
    <property type="term" value="F:calcium ion binding"/>
    <property type="evidence" value="ECO:0007669"/>
    <property type="project" value="UniProtKB-UniRule"/>
</dbReference>
<dbReference type="Pfam" id="PF08266">
    <property type="entry name" value="Cadherin_2"/>
    <property type="match status" value="1"/>
</dbReference>
<feature type="domain" description="Cadherin" evidence="11">
    <location>
        <begin position="201"/>
        <end position="310"/>
    </location>
</feature>
<dbReference type="PROSITE" id="PS00232">
    <property type="entry name" value="CADHERIN_1"/>
    <property type="match status" value="2"/>
</dbReference>
<dbReference type="SMART" id="SM00112">
    <property type="entry name" value="CA"/>
    <property type="match status" value="2"/>
</dbReference>
<dbReference type="Proteomes" id="UP000694400">
    <property type="component" value="Chromosome 14"/>
</dbReference>
<evidence type="ECO:0000256" key="6">
    <source>
        <dbReference type="ARBA" id="ARBA00022989"/>
    </source>
</evidence>
<proteinExistence type="predicted"/>
<evidence type="ECO:0000256" key="3">
    <source>
        <dbReference type="ARBA" id="ARBA00022737"/>
    </source>
</evidence>
<evidence type="ECO:0000313" key="13">
    <source>
        <dbReference type="Proteomes" id="UP000694400"/>
    </source>
</evidence>
<feature type="domain" description="Cadherin" evidence="11">
    <location>
        <begin position="141"/>
        <end position="200"/>
    </location>
</feature>
<keyword evidence="6" id="KW-1133">Transmembrane helix</keyword>
<dbReference type="InterPro" id="IPR013164">
    <property type="entry name" value="Cadherin_N"/>
</dbReference>
<dbReference type="InterPro" id="IPR020894">
    <property type="entry name" value="Cadherin_CS"/>
</dbReference>
<evidence type="ECO:0000256" key="10">
    <source>
        <dbReference type="SAM" id="MobiDB-lite"/>
    </source>
</evidence>
<dbReference type="Gene3D" id="2.60.40.60">
    <property type="entry name" value="Cadherins"/>
    <property type="match status" value="3"/>
</dbReference>
<dbReference type="GO" id="GO:0005886">
    <property type="term" value="C:plasma membrane"/>
    <property type="evidence" value="ECO:0007669"/>
    <property type="project" value="InterPro"/>
</dbReference>
<feature type="region of interest" description="Disordered" evidence="10">
    <location>
        <begin position="309"/>
        <end position="335"/>
    </location>
</feature>
<organism evidence="12 13">
    <name type="scientific">Anas platyrhynchos</name>
    <name type="common">Mallard</name>
    <name type="synonym">Anas boschas</name>
    <dbReference type="NCBI Taxonomy" id="8839"/>
    <lineage>
        <taxon>Eukaryota</taxon>
        <taxon>Metazoa</taxon>
        <taxon>Chordata</taxon>
        <taxon>Craniata</taxon>
        <taxon>Vertebrata</taxon>
        <taxon>Euteleostomi</taxon>
        <taxon>Archelosauria</taxon>
        <taxon>Archosauria</taxon>
        <taxon>Dinosauria</taxon>
        <taxon>Saurischia</taxon>
        <taxon>Theropoda</taxon>
        <taxon>Coelurosauria</taxon>
        <taxon>Aves</taxon>
        <taxon>Neognathae</taxon>
        <taxon>Galloanserae</taxon>
        <taxon>Anseriformes</taxon>
        <taxon>Anatidae</taxon>
        <taxon>Anatinae</taxon>
        <taxon>Anas</taxon>
    </lineage>
</organism>
<reference evidence="12" key="3">
    <citation type="submission" date="2025-09" db="UniProtKB">
        <authorList>
            <consortium name="Ensembl"/>
        </authorList>
    </citation>
    <scope>IDENTIFICATION</scope>
</reference>
<evidence type="ECO:0000256" key="9">
    <source>
        <dbReference type="PROSITE-ProRule" id="PRU00043"/>
    </source>
</evidence>
<dbReference type="AlphaFoldDB" id="A0A8B9SLD5"/>
<evidence type="ECO:0000256" key="2">
    <source>
        <dbReference type="ARBA" id="ARBA00022692"/>
    </source>
</evidence>
<accession>A0A8B9SLD5</accession>
<keyword evidence="2" id="KW-0812">Transmembrane</keyword>
<dbReference type="CDD" id="cd11304">
    <property type="entry name" value="Cadherin_repeat"/>
    <property type="match status" value="3"/>
</dbReference>
<dbReference type="InterPro" id="IPR050174">
    <property type="entry name" value="Protocadherin/Cadherin-CA"/>
</dbReference>
<evidence type="ECO:0000259" key="11">
    <source>
        <dbReference type="PROSITE" id="PS50268"/>
    </source>
</evidence>
<protein>
    <recommendedName>
        <fullName evidence="11">Cadherin domain-containing protein</fullName>
    </recommendedName>
</protein>
<keyword evidence="4 9" id="KW-0106">Calcium</keyword>
<evidence type="ECO:0000256" key="1">
    <source>
        <dbReference type="ARBA" id="ARBA00004167"/>
    </source>
</evidence>
<evidence type="ECO:0000256" key="8">
    <source>
        <dbReference type="ARBA" id="ARBA00023180"/>
    </source>
</evidence>
<keyword evidence="7" id="KW-0472">Membrane</keyword>
<evidence type="ECO:0000256" key="7">
    <source>
        <dbReference type="ARBA" id="ARBA00023136"/>
    </source>
</evidence>
<dbReference type="InterPro" id="IPR015919">
    <property type="entry name" value="Cadherin-like_sf"/>
</dbReference>
<sequence>MESISLQRPAWKWQVLSLFSLCGWGWVSGQIRYSVVEESEVGTVVGNMAQDLGLKVEELPGRRLRLGSEENLRHFAVRLDTGALVVSERLDRELGRWTLRNHPSTRSMCEPVMVVGGGCQRQPPGGANGVVSLEISPNVPFAIRSLQNHYSLVTREYLDRESTLQYTVDLTAQDGGSPALTTRLTLLLNISDVNDNPPRFLQPSYDAFLPENSPPGSLLCTVSASDPDDGDNSRLVYSIEGGHVQGAPASSYVHINPDNGNLYAQRPFDFELLQVLPVSVAVRDSGSPPLRANVTVYIFVLDQNDHPPTILHPASDGDVPAPQRVPLSAPPGYLV</sequence>
<dbReference type="Pfam" id="PF00028">
    <property type="entry name" value="Cadherin"/>
    <property type="match status" value="1"/>
</dbReference>
<keyword evidence="3" id="KW-0677">Repeat</keyword>
<name>A0A8B9SLD5_ANAPL</name>
<dbReference type="Ensembl" id="ENSAPLT00020008602.1">
    <property type="protein sequence ID" value="ENSAPLP00020007990.1"/>
    <property type="gene ID" value="ENSAPLG00020005872.1"/>
</dbReference>
<dbReference type="PANTHER" id="PTHR24028:SF349">
    <property type="entry name" value="PROTOCADHERIN GAMMA-C5"/>
    <property type="match status" value="1"/>
</dbReference>
<dbReference type="FunFam" id="2.60.40.60:FF:000001">
    <property type="entry name" value="Protocadherin alpha 2"/>
    <property type="match status" value="1"/>
</dbReference>
<comment type="subcellular location">
    <subcellularLocation>
        <location evidence="1">Membrane</location>
        <topology evidence="1">Single-pass membrane protein</topology>
    </subcellularLocation>
</comment>
<reference evidence="12" key="2">
    <citation type="submission" date="2025-08" db="UniProtKB">
        <authorList>
            <consortium name="Ensembl"/>
        </authorList>
    </citation>
    <scope>IDENTIFICATION</scope>
</reference>
<reference evidence="12" key="1">
    <citation type="submission" date="2019-08" db="EMBL/GenBank/DDBJ databases">
        <title>Three high-quality genomes provides insights into domestication of ducks.</title>
        <authorList>
            <person name="Hou Z.C."/>
            <person name="Zhu F."/>
            <person name="Yin Z.T."/>
            <person name="Zhang F."/>
        </authorList>
    </citation>
    <scope>NUCLEOTIDE SEQUENCE [LARGE SCALE GENOMIC DNA]</scope>
</reference>
<dbReference type="GO" id="GO:0007156">
    <property type="term" value="P:homophilic cell adhesion via plasma membrane adhesion molecules"/>
    <property type="evidence" value="ECO:0007669"/>
    <property type="project" value="InterPro"/>
</dbReference>
<keyword evidence="8" id="KW-0325">Glycoprotein</keyword>